<feature type="transmembrane region" description="Helical" evidence="2">
    <location>
        <begin position="104"/>
        <end position="124"/>
    </location>
</feature>
<name>A0A2W5UXS8_9CAUL</name>
<feature type="transmembrane region" description="Helical" evidence="2">
    <location>
        <begin position="215"/>
        <end position="233"/>
    </location>
</feature>
<evidence type="ECO:0000256" key="1">
    <source>
        <dbReference type="SAM" id="MobiDB-lite"/>
    </source>
</evidence>
<gene>
    <name evidence="4" type="ORF">DI526_22680</name>
</gene>
<proteinExistence type="predicted"/>
<dbReference type="PANTHER" id="PTHR23028:SF131">
    <property type="entry name" value="BLR2367 PROTEIN"/>
    <property type="match status" value="1"/>
</dbReference>
<organism evidence="4 5">
    <name type="scientific">Caulobacter segnis</name>
    <dbReference type="NCBI Taxonomy" id="88688"/>
    <lineage>
        <taxon>Bacteria</taxon>
        <taxon>Pseudomonadati</taxon>
        <taxon>Pseudomonadota</taxon>
        <taxon>Alphaproteobacteria</taxon>
        <taxon>Caulobacterales</taxon>
        <taxon>Caulobacteraceae</taxon>
        <taxon>Caulobacter</taxon>
    </lineage>
</organism>
<dbReference type="InterPro" id="IPR050879">
    <property type="entry name" value="Acyltransferase_3"/>
</dbReference>
<feature type="transmembrane region" description="Helical" evidence="2">
    <location>
        <begin position="272"/>
        <end position="291"/>
    </location>
</feature>
<dbReference type="Proteomes" id="UP000249393">
    <property type="component" value="Unassembled WGS sequence"/>
</dbReference>
<reference evidence="4 5" key="1">
    <citation type="submission" date="2017-08" db="EMBL/GenBank/DDBJ databases">
        <title>Infants hospitalized years apart are colonized by the same room-sourced microbial strains.</title>
        <authorList>
            <person name="Brooks B."/>
            <person name="Olm M.R."/>
            <person name="Firek B.A."/>
            <person name="Baker R."/>
            <person name="Thomas B.C."/>
            <person name="Morowitz M.J."/>
            <person name="Banfield J.F."/>
        </authorList>
    </citation>
    <scope>NUCLEOTIDE SEQUENCE [LARGE SCALE GENOMIC DNA]</scope>
    <source>
        <strain evidence="4">S2_003_000_R2_4</strain>
    </source>
</reference>
<dbReference type="GO" id="GO:0016020">
    <property type="term" value="C:membrane"/>
    <property type="evidence" value="ECO:0007669"/>
    <property type="project" value="TreeGrafter"/>
</dbReference>
<dbReference type="GO" id="GO:0000271">
    <property type="term" value="P:polysaccharide biosynthetic process"/>
    <property type="evidence" value="ECO:0007669"/>
    <property type="project" value="TreeGrafter"/>
</dbReference>
<evidence type="ECO:0000256" key="2">
    <source>
        <dbReference type="SAM" id="Phobius"/>
    </source>
</evidence>
<feature type="transmembrane region" description="Helical" evidence="2">
    <location>
        <begin position="161"/>
        <end position="178"/>
    </location>
</feature>
<dbReference type="PANTHER" id="PTHR23028">
    <property type="entry name" value="ACETYLTRANSFERASE"/>
    <property type="match status" value="1"/>
</dbReference>
<feature type="transmembrane region" description="Helical" evidence="2">
    <location>
        <begin position="303"/>
        <end position="322"/>
    </location>
</feature>
<feature type="region of interest" description="Disordered" evidence="1">
    <location>
        <begin position="1"/>
        <end position="22"/>
    </location>
</feature>
<accession>A0A2W5UXS8</accession>
<keyword evidence="2" id="KW-0812">Transmembrane</keyword>
<feature type="transmembrane region" description="Helical" evidence="2">
    <location>
        <begin position="185"/>
        <end position="203"/>
    </location>
</feature>
<feature type="transmembrane region" description="Helical" evidence="2">
    <location>
        <begin position="245"/>
        <end position="266"/>
    </location>
</feature>
<feature type="domain" description="Acyltransferase 3" evidence="3">
    <location>
        <begin position="30"/>
        <end position="359"/>
    </location>
</feature>
<feature type="transmembrane region" description="Helical" evidence="2">
    <location>
        <begin position="342"/>
        <end position="361"/>
    </location>
</feature>
<protein>
    <recommendedName>
        <fullName evidence="3">Acyltransferase 3 domain-containing protein</fullName>
    </recommendedName>
</protein>
<dbReference type="Pfam" id="PF01757">
    <property type="entry name" value="Acyl_transf_3"/>
    <property type="match status" value="1"/>
</dbReference>
<keyword evidence="2" id="KW-1133">Transmembrane helix</keyword>
<evidence type="ECO:0000313" key="5">
    <source>
        <dbReference type="Proteomes" id="UP000249393"/>
    </source>
</evidence>
<dbReference type="GO" id="GO:0016747">
    <property type="term" value="F:acyltransferase activity, transferring groups other than amino-acyl groups"/>
    <property type="evidence" value="ECO:0007669"/>
    <property type="project" value="InterPro"/>
</dbReference>
<dbReference type="EMBL" id="QFQZ01000141">
    <property type="protein sequence ID" value="PZR30363.1"/>
    <property type="molecule type" value="Genomic_DNA"/>
</dbReference>
<feature type="transmembrane region" description="Helical" evidence="2">
    <location>
        <begin position="62"/>
        <end position="83"/>
    </location>
</feature>
<evidence type="ECO:0000313" key="4">
    <source>
        <dbReference type="EMBL" id="PZR30363.1"/>
    </source>
</evidence>
<comment type="caution">
    <text evidence="4">The sequence shown here is derived from an EMBL/GenBank/DDBJ whole genome shotgun (WGS) entry which is preliminary data.</text>
</comment>
<evidence type="ECO:0000259" key="3">
    <source>
        <dbReference type="Pfam" id="PF01757"/>
    </source>
</evidence>
<dbReference type="InterPro" id="IPR002656">
    <property type="entry name" value="Acyl_transf_3_dom"/>
</dbReference>
<keyword evidence="2" id="KW-0472">Membrane</keyword>
<dbReference type="AlphaFoldDB" id="A0A2W5UXS8"/>
<sequence>MTWQGLRPNVRPRERYSSRGGSMSQLSHLQMLRGLAASLVVVDHVMINIVDAGGLSRDALPYAFFTGMMGVVIFFVISGFLMVRTTTSVVGGPATALDFAWRRFLRIVPLYYIATLSKVFTAGLKGQFWPPVEIAKSLLFIPYLTPGETEMRPIVGQGWTLNYEMFFYALFALTLLLPRAWSVKALIAVMVGLVAAGSLLSPLMANLPPQTALEFWTNPVLLFFVSGMVIGMAETRFGPWSSGRFALPLSVGLVALAVVLFKVGGVSFPIPLGWQAIFGALAIASVLFCIINRAPADNWVTKVLVASGSASFSTYLFHTRVLSVGYRAWDLLPEALRSPAPFIIVVVIAANLFGYLIYRLVELPIDNLLRRTVGRRKVKTQLVEAPSTP</sequence>